<dbReference type="InterPro" id="IPR051678">
    <property type="entry name" value="AGP_Transferase"/>
</dbReference>
<dbReference type="Gene3D" id="3.90.1200.10">
    <property type="match status" value="1"/>
</dbReference>
<protein>
    <recommendedName>
        <fullName evidence="1">Aminoglycoside phosphotransferase domain-containing protein</fullName>
    </recommendedName>
</protein>
<name>A0AAE1C0A8_9PEZI</name>
<comment type="caution">
    <text evidence="2">The sequence shown here is derived from an EMBL/GenBank/DDBJ whole genome shotgun (WGS) entry which is preliminary data.</text>
</comment>
<dbReference type="Pfam" id="PF01636">
    <property type="entry name" value="APH"/>
    <property type="match status" value="1"/>
</dbReference>
<evidence type="ECO:0000313" key="3">
    <source>
        <dbReference type="Proteomes" id="UP001274830"/>
    </source>
</evidence>
<keyword evidence="3" id="KW-1185">Reference proteome</keyword>
<dbReference type="Proteomes" id="UP001274830">
    <property type="component" value="Unassembled WGS sequence"/>
</dbReference>
<dbReference type="AlphaFoldDB" id="A0AAE1C0A8"/>
<proteinExistence type="predicted"/>
<dbReference type="Gene3D" id="3.30.200.150">
    <property type="match status" value="1"/>
</dbReference>
<dbReference type="InterPro" id="IPR011009">
    <property type="entry name" value="Kinase-like_dom_sf"/>
</dbReference>
<reference evidence="2" key="1">
    <citation type="submission" date="2023-07" db="EMBL/GenBank/DDBJ databases">
        <title>Black Yeasts Isolated from many extreme environments.</title>
        <authorList>
            <person name="Coleine C."/>
            <person name="Stajich J.E."/>
            <person name="Selbmann L."/>
        </authorList>
    </citation>
    <scope>NUCLEOTIDE SEQUENCE</scope>
    <source>
        <strain evidence="2">CCFEE 5485</strain>
    </source>
</reference>
<gene>
    <name evidence="2" type="ORF">LTR78_006377</name>
</gene>
<evidence type="ECO:0000259" key="1">
    <source>
        <dbReference type="Pfam" id="PF01636"/>
    </source>
</evidence>
<dbReference type="PANTHER" id="PTHR21310">
    <property type="entry name" value="AMINOGLYCOSIDE PHOSPHOTRANSFERASE-RELATED-RELATED"/>
    <property type="match status" value="1"/>
</dbReference>
<accession>A0AAE1C0A8</accession>
<evidence type="ECO:0000313" key="2">
    <source>
        <dbReference type="EMBL" id="KAK3673822.1"/>
    </source>
</evidence>
<sequence length="431" mass="49385">MRASDQDARSVRPRVGGFARGVGATMIEKISRQHLQLDEAAICTVGLYAQGGFNKLFTIDSNTGRWLMRVALPVDPYRKTASEVSTMCFVRRNTSIPVPTVLGHDASNDNDLRFEWILMEYMPGSVLERAWRTISLSRKENLVKKLAQSQAELFHDANRFRTIGNIVQAGPGSYEVGSIVSMTFFWGDRGARDTNRGPFRNSYQWLTARLNLALEDQDKILANTDAEEEIDDAQAAKKLAERLIAFLPNIFRSDEVESTMLFHDDLHEKNILVDQSGNITAVLDWECVSFFPLWMACQPPALLNGAVRLEEPLRKDYGPYDPEVDEDDAEYNEGLSSSYWTDLMTYERWQLRGLFLSEMELLEPAWLVEYRRGERKRDFELATLHCGSELTMKKVEAWLDAHEKGERYSLRSSLYAQKVYNLETFQGRARF</sequence>
<organism evidence="2 3">
    <name type="scientific">Recurvomyces mirabilis</name>
    <dbReference type="NCBI Taxonomy" id="574656"/>
    <lineage>
        <taxon>Eukaryota</taxon>
        <taxon>Fungi</taxon>
        <taxon>Dikarya</taxon>
        <taxon>Ascomycota</taxon>
        <taxon>Pezizomycotina</taxon>
        <taxon>Dothideomycetes</taxon>
        <taxon>Dothideomycetidae</taxon>
        <taxon>Mycosphaerellales</taxon>
        <taxon>Teratosphaeriaceae</taxon>
        <taxon>Recurvomyces</taxon>
    </lineage>
</organism>
<dbReference type="EMBL" id="JAUTXT010000023">
    <property type="protein sequence ID" value="KAK3673822.1"/>
    <property type="molecule type" value="Genomic_DNA"/>
</dbReference>
<dbReference type="SUPFAM" id="SSF56112">
    <property type="entry name" value="Protein kinase-like (PK-like)"/>
    <property type="match status" value="1"/>
</dbReference>
<dbReference type="PANTHER" id="PTHR21310:SF13">
    <property type="entry name" value="AMINOGLYCOSIDE PHOSPHOTRANSFERASE DOMAIN-CONTAINING PROTEIN"/>
    <property type="match status" value="1"/>
</dbReference>
<dbReference type="InterPro" id="IPR002575">
    <property type="entry name" value="Aminoglycoside_PTrfase"/>
</dbReference>
<feature type="domain" description="Aminoglycoside phosphotransferase" evidence="1">
    <location>
        <begin position="57"/>
        <end position="290"/>
    </location>
</feature>